<dbReference type="EMBL" id="BMAV01015588">
    <property type="protein sequence ID" value="GFY65622.1"/>
    <property type="molecule type" value="Genomic_DNA"/>
</dbReference>
<evidence type="ECO:0000313" key="2">
    <source>
        <dbReference type="EMBL" id="GFY65622.1"/>
    </source>
</evidence>
<protein>
    <submittedName>
        <fullName evidence="2">Uncharacterized protein</fullName>
    </submittedName>
</protein>
<organism evidence="2 3">
    <name type="scientific">Trichonephila inaurata madagascariensis</name>
    <dbReference type="NCBI Taxonomy" id="2747483"/>
    <lineage>
        <taxon>Eukaryota</taxon>
        <taxon>Metazoa</taxon>
        <taxon>Ecdysozoa</taxon>
        <taxon>Arthropoda</taxon>
        <taxon>Chelicerata</taxon>
        <taxon>Arachnida</taxon>
        <taxon>Araneae</taxon>
        <taxon>Araneomorphae</taxon>
        <taxon>Entelegynae</taxon>
        <taxon>Araneoidea</taxon>
        <taxon>Nephilidae</taxon>
        <taxon>Trichonephila</taxon>
        <taxon>Trichonephila inaurata</taxon>
    </lineage>
</organism>
<comment type="caution">
    <text evidence="2">The sequence shown here is derived from an EMBL/GenBank/DDBJ whole genome shotgun (WGS) entry which is preliminary data.</text>
</comment>
<reference evidence="2" key="1">
    <citation type="submission" date="2020-08" db="EMBL/GenBank/DDBJ databases">
        <title>Multicomponent nature underlies the extraordinary mechanical properties of spider dragline silk.</title>
        <authorList>
            <person name="Kono N."/>
            <person name="Nakamura H."/>
            <person name="Mori M."/>
            <person name="Yoshida Y."/>
            <person name="Ohtoshi R."/>
            <person name="Malay A.D."/>
            <person name="Moran D.A.P."/>
            <person name="Tomita M."/>
            <person name="Numata K."/>
            <person name="Arakawa K."/>
        </authorList>
    </citation>
    <scope>NUCLEOTIDE SEQUENCE</scope>
</reference>
<feature type="non-terminal residue" evidence="2">
    <location>
        <position position="185"/>
    </location>
</feature>
<dbReference type="Proteomes" id="UP000886998">
    <property type="component" value="Unassembled WGS sequence"/>
</dbReference>
<evidence type="ECO:0000256" key="1">
    <source>
        <dbReference type="SAM" id="MobiDB-lite"/>
    </source>
</evidence>
<proteinExistence type="predicted"/>
<dbReference type="AlphaFoldDB" id="A0A8X6Y513"/>
<accession>A0A8X6Y513</accession>
<gene>
    <name evidence="2" type="ORF">TNIN_93641</name>
</gene>
<sequence>MRSRSPGSPHAGPEGGCGRLAVDVDEVVAHHVATVPGRGRPNPAETSPWAFFPHATSPTPKGDSAGAPCPGVPEGLLSSSPFAVAGPGARIERFGLAPAGAGGRDVVGVHRPPATVGPRGATVAFPACGAGVLGDRDTLRPMPRPRGNRGWPAAAPGPASTRAGRHPLGSTAISARLMSPVSAAQ</sequence>
<name>A0A8X6Y513_9ARAC</name>
<feature type="region of interest" description="Disordered" evidence="1">
    <location>
        <begin position="135"/>
        <end position="185"/>
    </location>
</feature>
<keyword evidence="3" id="KW-1185">Reference proteome</keyword>
<evidence type="ECO:0000313" key="3">
    <source>
        <dbReference type="Proteomes" id="UP000886998"/>
    </source>
</evidence>